<dbReference type="InterPro" id="IPR043504">
    <property type="entry name" value="Peptidase_S1_PA_chymotrypsin"/>
</dbReference>
<keyword evidence="3" id="KW-0720">Serine protease</keyword>
<dbReference type="Gene3D" id="2.40.10.10">
    <property type="entry name" value="Trypsin-like serine proteases"/>
    <property type="match status" value="4"/>
</dbReference>
<dbReference type="PROSITE" id="PS50240">
    <property type="entry name" value="TRYPSIN_DOM"/>
    <property type="match status" value="2"/>
</dbReference>
<evidence type="ECO:0000259" key="4">
    <source>
        <dbReference type="PROSITE" id="PS50240"/>
    </source>
</evidence>
<evidence type="ECO:0000313" key="5">
    <source>
        <dbReference type="EnsemblMetazoa" id="XP_044316330.1"/>
    </source>
</evidence>
<dbReference type="InterPro" id="IPR001314">
    <property type="entry name" value="Peptidase_S1A"/>
</dbReference>
<feature type="domain" description="Peptidase S1" evidence="4">
    <location>
        <begin position="52"/>
        <end position="279"/>
    </location>
</feature>
<sequence length="622" mass="69625">MKITLKIAEDGKWIGLMVAKALSGSANRGVFCQDGLAQLLDENCDIPKDLRIFFGNNARVGTTPWIAVISNITDDFCGGSLIHPRFVLTAAHCILKNQQLFVRLGVYDKYCPPSRCPEVENYNVTKGIPHQQYNHFERTNDIGILKLDRQVVYKNAIRPLCIVLSDEYNPSSIVNFSVYGWGITDKGSPSSVLQTINLSRRRLCFGSTLKRESQICAGAPKGDTCRGDSGGPLVANITYQGYRFLSQIGIVSFGGPECNSNAIYTNINSYKHWINYTILDNDYDQDQESLLDENCSNTRLKHGSIRQPWKVKIIPSFANGALITNHILAPICFRPNLQKLENPPTSLTAIIRSWENVMLKYENLTVIDRYRCSNIIGYPVFDNQICLNESSSNLFSDGEVFGTNEYTSLGDKFFLYGIMSYKRNGVVILTNIKYYAEWIRSICIVTGDGLNTSSIVNFSAYGWGKTEKQNLSSILQTINLSQKKTCLKFNGESQICAGAERGDTCEGDSGGPLVANITYLGYVFPSQIGITSFGSIHCNASGIYTNVTVFRQWIKRTILANDYDQDQERLLDENCSNTRRKHGSIHQPWKVNIRPSYAYGALLTKRFVVTIASYLPTNVQNM</sequence>
<evidence type="ECO:0000256" key="1">
    <source>
        <dbReference type="ARBA" id="ARBA00023157"/>
    </source>
</evidence>
<keyword evidence="6" id="KW-1185">Reference proteome</keyword>
<dbReference type="RefSeq" id="XP_044316330.1">
    <property type="nucleotide sequence ID" value="XM_044460395.1"/>
</dbReference>
<keyword evidence="3" id="KW-0378">Hydrolase</keyword>
<dbReference type="InterPro" id="IPR018114">
    <property type="entry name" value="TRYPSIN_HIS"/>
</dbReference>
<dbReference type="Proteomes" id="UP001652680">
    <property type="component" value="Unassembled WGS sequence"/>
</dbReference>
<keyword evidence="3" id="KW-0645">Protease</keyword>
<dbReference type="SUPFAM" id="SSF50494">
    <property type="entry name" value="Trypsin-like serine proteases"/>
    <property type="match status" value="3"/>
</dbReference>
<dbReference type="Pfam" id="PF00089">
    <property type="entry name" value="Trypsin"/>
    <property type="match status" value="2"/>
</dbReference>
<organism evidence="5 6">
    <name type="scientific">Drosophila rhopaloa</name>
    <name type="common">Fruit fly</name>
    <dbReference type="NCBI Taxonomy" id="1041015"/>
    <lineage>
        <taxon>Eukaryota</taxon>
        <taxon>Metazoa</taxon>
        <taxon>Ecdysozoa</taxon>
        <taxon>Arthropoda</taxon>
        <taxon>Hexapoda</taxon>
        <taxon>Insecta</taxon>
        <taxon>Pterygota</taxon>
        <taxon>Neoptera</taxon>
        <taxon>Endopterygota</taxon>
        <taxon>Diptera</taxon>
        <taxon>Brachycera</taxon>
        <taxon>Muscomorpha</taxon>
        <taxon>Ephydroidea</taxon>
        <taxon>Drosophilidae</taxon>
        <taxon>Drosophila</taxon>
        <taxon>Sophophora</taxon>
    </lineage>
</organism>
<comment type="similarity">
    <text evidence="2">Belongs to the peptidase S1 family. CLIP subfamily.</text>
</comment>
<dbReference type="PROSITE" id="PS00135">
    <property type="entry name" value="TRYPSIN_SER"/>
    <property type="match status" value="2"/>
</dbReference>
<accession>A0ABM5JBY0</accession>
<dbReference type="InterPro" id="IPR001254">
    <property type="entry name" value="Trypsin_dom"/>
</dbReference>
<protein>
    <recommendedName>
        <fullName evidence="4">Peptidase S1 domain-containing protein</fullName>
    </recommendedName>
</protein>
<feature type="domain" description="Peptidase S1" evidence="4">
    <location>
        <begin position="308"/>
        <end position="559"/>
    </location>
</feature>
<dbReference type="PROSITE" id="PS00134">
    <property type="entry name" value="TRYPSIN_HIS"/>
    <property type="match status" value="1"/>
</dbReference>
<dbReference type="GeneID" id="108044960"/>
<dbReference type="CDD" id="cd00190">
    <property type="entry name" value="Tryp_SPc"/>
    <property type="match status" value="1"/>
</dbReference>
<dbReference type="PANTHER" id="PTHR24256">
    <property type="entry name" value="TRYPTASE-RELATED"/>
    <property type="match status" value="1"/>
</dbReference>
<name>A0ABM5JBY0_DRORH</name>
<evidence type="ECO:0000313" key="6">
    <source>
        <dbReference type="Proteomes" id="UP001652680"/>
    </source>
</evidence>
<proteinExistence type="inferred from homology"/>
<keyword evidence="1" id="KW-1015">Disulfide bond</keyword>
<reference evidence="5" key="2">
    <citation type="submission" date="2025-05" db="UniProtKB">
        <authorList>
            <consortium name="EnsemblMetazoa"/>
        </authorList>
    </citation>
    <scope>IDENTIFICATION</scope>
</reference>
<dbReference type="InterPro" id="IPR051487">
    <property type="entry name" value="Ser/Thr_Proteases_Immune/Dev"/>
</dbReference>
<dbReference type="InterPro" id="IPR009003">
    <property type="entry name" value="Peptidase_S1_PA"/>
</dbReference>
<dbReference type="SMART" id="SM00020">
    <property type="entry name" value="Tryp_SPc"/>
    <property type="match status" value="2"/>
</dbReference>
<dbReference type="EnsemblMetazoa" id="XM_044460395.1">
    <property type="protein sequence ID" value="XP_044316330.1"/>
    <property type="gene ID" value="LOC108044960"/>
</dbReference>
<evidence type="ECO:0000256" key="3">
    <source>
        <dbReference type="RuleBase" id="RU363034"/>
    </source>
</evidence>
<evidence type="ECO:0000256" key="2">
    <source>
        <dbReference type="ARBA" id="ARBA00024195"/>
    </source>
</evidence>
<dbReference type="InterPro" id="IPR033116">
    <property type="entry name" value="TRYPSIN_SER"/>
</dbReference>
<dbReference type="PRINTS" id="PR00722">
    <property type="entry name" value="CHYMOTRYPSIN"/>
</dbReference>
<reference evidence="6" key="1">
    <citation type="journal article" date="2021" name="Elife">
        <title>Highly contiguous assemblies of 101 drosophilid genomes.</title>
        <authorList>
            <person name="Kim B.Y."/>
            <person name="Wang J.R."/>
            <person name="Miller D.E."/>
            <person name="Barmina O."/>
            <person name="Delaney E."/>
            <person name="Thompson A."/>
            <person name="Comeault A.A."/>
            <person name="Peede D."/>
            <person name="D'Agostino E.R."/>
            <person name="Pelaez J."/>
            <person name="Aguilar J.M."/>
            <person name="Haji D."/>
            <person name="Matsunaga T."/>
            <person name="Armstrong E.E."/>
            <person name="Zych M."/>
            <person name="Ogawa Y."/>
            <person name="Stamenkovic-Radak M."/>
            <person name="Jelic M."/>
            <person name="Veselinovic M.S."/>
            <person name="Tanaskovic M."/>
            <person name="Eric P."/>
            <person name="Gao J.J."/>
            <person name="Katoh T.K."/>
            <person name="Toda M.J."/>
            <person name="Watabe H."/>
            <person name="Watada M."/>
            <person name="Davis J.S."/>
            <person name="Moyle L.C."/>
            <person name="Manoli G."/>
            <person name="Bertolini E."/>
            <person name="Kostal V."/>
            <person name="Hawley R.S."/>
            <person name="Takahashi A."/>
            <person name="Jones C.D."/>
            <person name="Price D.K."/>
            <person name="Whiteman N."/>
            <person name="Kopp A."/>
            <person name="Matute D.R."/>
            <person name="Petrov D.A."/>
        </authorList>
    </citation>
    <scope>NUCLEOTIDE SEQUENCE [LARGE SCALE GENOMIC DNA]</scope>
</reference>